<evidence type="ECO:0000256" key="11">
    <source>
        <dbReference type="ARBA" id="ARBA00065834"/>
    </source>
</evidence>
<reference evidence="15 16" key="1">
    <citation type="journal article" date="2020" name="Nature">
        <title>Six reference-quality genomes reveal evolution of bat adaptations.</title>
        <authorList>
            <person name="Jebb D."/>
            <person name="Huang Z."/>
            <person name="Pippel M."/>
            <person name="Hughes G.M."/>
            <person name="Lavrichenko K."/>
            <person name="Devanna P."/>
            <person name="Winkler S."/>
            <person name="Jermiin L.S."/>
            <person name="Skirmuntt E.C."/>
            <person name="Katzourakis A."/>
            <person name="Burkitt-Gray L."/>
            <person name="Ray D.A."/>
            <person name="Sullivan K.A.M."/>
            <person name="Roscito J.G."/>
            <person name="Kirilenko B.M."/>
            <person name="Davalos L.M."/>
            <person name="Corthals A.P."/>
            <person name="Power M.L."/>
            <person name="Jones G."/>
            <person name="Ransome R.D."/>
            <person name="Dechmann D.K.N."/>
            <person name="Locatelli A.G."/>
            <person name="Puechmaille S.J."/>
            <person name="Fedrigo O."/>
            <person name="Jarvis E.D."/>
            <person name="Hiller M."/>
            <person name="Vernes S.C."/>
            <person name="Myers E.W."/>
            <person name="Teeling E.C."/>
        </authorList>
    </citation>
    <scope>NUCLEOTIDE SEQUENCE [LARGE SCALE GENOMIC DNA]</scope>
    <source>
        <strain evidence="15">MRhiFer1</strain>
        <tissue evidence="15">Lung</tissue>
    </source>
</reference>
<keyword evidence="8" id="KW-0067">ATP-binding</keyword>
<evidence type="ECO:0000256" key="12">
    <source>
        <dbReference type="ARBA" id="ARBA00069671"/>
    </source>
</evidence>
<keyword evidence="4" id="KW-0399">Innate immunity</keyword>
<keyword evidence="7" id="KW-0547">Nucleotide-binding</keyword>
<dbReference type="GO" id="GO:0005829">
    <property type="term" value="C:cytosol"/>
    <property type="evidence" value="ECO:0007669"/>
    <property type="project" value="UniProtKB-ARBA"/>
</dbReference>
<dbReference type="GO" id="GO:0005634">
    <property type="term" value="C:nucleus"/>
    <property type="evidence" value="ECO:0007669"/>
    <property type="project" value="UniProtKB-ARBA"/>
</dbReference>
<keyword evidence="9" id="KW-0391">Immunity</keyword>
<dbReference type="Gene3D" id="3.80.10.10">
    <property type="entry name" value="Ribonuclease Inhibitor"/>
    <property type="match status" value="7"/>
</dbReference>
<dbReference type="SMART" id="SM00368">
    <property type="entry name" value="LRR_RI"/>
    <property type="match status" value="17"/>
</dbReference>
<dbReference type="GO" id="GO:0005524">
    <property type="term" value="F:ATP binding"/>
    <property type="evidence" value="ECO:0007669"/>
    <property type="project" value="UniProtKB-KW"/>
</dbReference>
<dbReference type="SUPFAM" id="SSF52540">
    <property type="entry name" value="P-loop containing nucleoside triphosphate hydrolases"/>
    <property type="match status" value="1"/>
</dbReference>
<comment type="subcellular location">
    <subcellularLocation>
        <location evidence="1">Cytoplasm</location>
    </subcellularLocation>
</comment>
<comment type="function">
    <text evidence="10">Probable regulator of the NF-kappa-B and type I interferon signaling pathways. May also regulate the type II interferon signaling pathway. Plays a role in homeostatic control of innate immunity and in antiviral defense mechanisms.</text>
</comment>
<dbReference type="FunFam" id="3.80.10.10:FF:000508">
    <property type="entry name" value="NLR family CARD domain containing 5"/>
    <property type="match status" value="1"/>
</dbReference>
<comment type="caution">
    <text evidence="15">The sequence shown here is derived from an EMBL/GenBank/DDBJ whole genome shotgun (WGS) entry which is preliminary data.</text>
</comment>
<dbReference type="EMBL" id="JACAGC010000022">
    <property type="protein sequence ID" value="KAF6288663.1"/>
    <property type="molecule type" value="Genomic_DNA"/>
</dbReference>
<dbReference type="SMART" id="SM00367">
    <property type="entry name" value="LRR_CC"/>
    <property type="match status" value="9"/>
</dbReference>
<dbReference type="PANTHER" id="PTHR47189">
    <property type="entry name" value="MHC CLASS II TRANSACTIVATOR"/>
    <property type="match status" value="1"/>
</dbReference>
<comment type="similarity">
    <text evidence="2">Belongs to the NLRP family.</text>
</comment>
<evidence type="ECO:0000256" key="10">
    <source>
        <dbReference type="ARBA" id="ARBA00058498"/>
    </source>
</evidence>
<feature type="region of interest" description="Disordered" evidence="13">
    <location>
        <begin position="102"/>
        <end position="135"/>
    </location>
</feature>
<evidence type="ECO:0000313" key="16">
    <source>
        <dbReference type="Proteomes" id="UP000585614"/>
    </source>
</evidence>
<evidence type="ECO:0000256" key="8">
    <source>
        <dbReference type="ARBA" id="ARBA00022840"/>
    </source>
</evidence>
<dbReference type="FunFam" id="3.80.10.10:FF:000420">
    <property type="entry name" value="protein NLRC5 isoform X1"/>
    <property type="match status" value="1"/>
</dbReference>
<feature type="domain" description="NACHT" evidence="14">
    <location>
        <begin position="224"/>
        <end position="357"/>
    </location>
</feature>
<evidence type="ECO:0000256" key="7">
    <source>
        <dbReference type="ARBA" id="ARBA00022741"/>
    </source>
</evidence>
<evidence type="ECO:0000256" key="9">
    <source>
        <dbReference type="ARBA" id="ARBA00022859"/>
    </source>
</evidence>
<accession>A0A7J7SK27</accession>
<keyword evidence="5" id="KW-0433">Leucine-rich repeat</keyword>
<dbReference type="InterPro" id="IPR041210">
    <property type="entry name" value="NLRC5_atypical_Card"/>
</dbReference>
<evidence type="ECO:0000256" key="2">
    <source>
        <dbReference type="ARBA" id="ARBA00008665"/>
    </source>
</evidence>
<dbReference type="InterPro" id="IPR027417">
    <property type="entry name" value="P-loop_NTPase"/>
</dbReference>
<dbReference type="PROSITE" id="PS50837">
    <property type="entry name" value="NACHT"/>
    <property type="match status" value="1"/>
</dbReference>
<dbReference type="InterPro" id="IPR032675">
    <property type="entry name" value="LRR_dom_sf"/>
</dbReference>
<dbReference type="InterPro" id="IPR003591">
    <property type="entry name" value="Leu-rich_rpt_typical-subtyp"/>
</dbReference>
<dbReference type="GO" id="GO:0060339">
    <property type="term" value="P:negative regulation of type I interferon-mediated signaling pathway"/>
    <property type="evidence" value="ECO:0007669"/>
    <property type="project" value="UniProtKB-ARBA"/>
</dbReference>
<comment type="subunit">
    <text evidence="11">Interacts with CHUK and IKBKB; prevents CHUK and IKBKB phosphorylation and inhibits their kinase activity. Interacts with RIGI and IFIH1; blocks the interaction of MAVS to RIGI.</text>
</comment>
<evidence type="ECO:0000256" key="1">
    <source>
        <dbReference type="ARBA" id="ARBA00004496"/>
    </source>
</evidence>
<gene>
    <name evidence="15" type="ORF">mRhiFer1_011891</name>
</gene>
<dbReference type="Proteomes" id="UP000585614">
    <property type="component" value="Unassembled WGS sequence"/>
</dbReference>
<dbReference type="GO" id="GO:0045345">
    <property type="term" value="P:positive regulation of MHC class I biosynthetic process"/>
    <property type="evidence" value="ECO:0007669"/>
    <property type="project" value="TreeGrafter"/>
</dbReference>
<dbReference type="Pfam" id="PF18461">
    <property type="entry name" value="Atypical_Card"/>
    <property type="match status" value="1"/>
</dbReference>
<sequence length="1868" mass="204726">MDSISLQLGTKNLWGLLVGLLSKDPEWLSAKVKFFLPNMDLGSRTAALDLTQRVILQLRELRNQGSATWQEFIHCVCMELDVPLYLEVLLLSTWGRGDELPSHLAAGEESQPESQLHQGLKRPHQSCGSSPCPKQYKKQQQELAKRYLQHLRTSALQHYSGKLSGPGQPLTFHQAYVPPILQWGRATAPFETQEGATMGGSKAEDGADMSIRDLFNTRTDKGPHVVVLLGKAGMGKTTLAHRLRQKWADGQLDRFQALFLFEFRHLNLITGLLTLPQLLFDVYVSPEAGRKAVFQYLEENANGVLLIFDGLEEALHPCSSKETGGPEAPGPALSLFSSLCHGTLLPGCWVMVTSRPGKLPAFLPTDAATVHMWGFDGPRVEKYMGCFFRDQPSQEAALAELRANGHLRSMCAVPALCRVACLCLHHLLPGSSPGQSSALLLTVTQNYVQMVLALSPSGHLDAESLLGLGEMALRGLETRKVIFSTEDIASSVMAFGTSLGLLHSFCICTGPGHQEEGFAFTHLSLQEFFAALHLMASPKVDKDTLTRYVTLNSRWLLRTKARLGLLDHLSTFLAGLASRACHPFLSQLTQQDKVWVGAKQAAVVQALKKLATRRHTGPKVVELCHCVGETQEPELAGLMAQSLPYQLPFHNFPLTYVDLAALTNILGHRDAPIHLDFEGCPLESRCPEALAGCGQVENLSFKSRKCGDAFAEALSRSLPTMGSLKKLGLTGGKITARGINHLVQILPLCPHLEEVSFQDNQLKDQEVLDIVNVLPHLPRLRKLDLSRNNVSMSTLLCLTKVAVACPTVRTLQVRNADLIFLLSPPVETAAEIRGAPDLQKNASQREEVQSRSLALRLQNCQLTVNDVEMLIAQLREGPHLDEVDLSGNQLEDEGCRLMAEAAPQLHIARKLDLSDNGLSMAGMLSVLSAVSTSRTLADLHISLKYKTVVLMFDPKMEEQEGSQESVLFLDRLMAQMPFTLSLCFPNIRLTHCGLRAEHLEQLCTALGGSCRPSHLDLSGNALGDEGTARLAQRLPGLGALQSLNLSENGLSLDSVISLAQCFSAVQWALHLDVSFKSQVIILRSERRARDLSAAGSLPEFPAGGQFSGFGQCCITRSFCLRECQLEPPSLTRLCETLEKCPGPVEIKLSHGILSDQSLDTLLGRLPRLHQLKLLQLSQMRLSLRSTFLLADLFSLCPRVQKVDLRSLNHVTLHFSSNEKQKSGRYGMFTGCGLSQEHVEPLCKVLRKCEDLYQLDLSANLLGDDGLRCLLKCLPQVPISGLLDLSHNNISQESVLCLVECLPSCPRVREASVNLGSQQSFRIHFSQQEEARKTLRLSECSFEPKHVCRLAIGLSQARQLTQLTLTRCCLGLKGLTLLLSLVRWPEGLLSLRVEEPWVGRAGVLALLGVCAEASGNVTEISISEIQQQLCIQLEFPRQENPEAMALRLAHCELETHDRLLLRPLIETCARLQQLSLSQVNLSDASSLLLHSLLLALSELKKFRLASSCVSSKALARLVSGLSHCHYLEELDLSNNQLGEEDTKVLMRATEGKCWLKRLDVSNFRLGSSTVAVLAQGLSHMTFLQSLCLNNNDIGNIGCFHLSKTLRTATSLEELRLSYNQIGDIGALLLAAILPQLPELRKIDLSGNGISPAGGVRLVESLACCKHLEELMLGCNALGDPTALALAQGLPQHLRVLHLQSSRLGPEGALSLGQALDGCPYVEEISLAENSLAGGVPYFCQGLPLLRHIDLVSCEIDNQAAKPLTASIVLCPVLEEILLSWNLLGDEAAAELAGVLPQMGRLKRVDLEKNQITAYGAWLLAQGLAQGSGIQVIRLWNNPIPPDVAQRLQIQEPRLDFAFFHNQPQAPRGT</sequence>
<evidence type="ECO:0000256" key="3">
    <source>
        <dbReference type="ARBA" id="ARBA00022490"/>
    </source>
</evidence>
<dbReference type="InterPro" id="IPR001611">
    <property type="entry name" value="Leu-rich_rpt"/>
</dbReference>
<dbReference type="InterPro" id="IPR006553">
    <property type="entry name" value="Leu-rich_rpt_Cys-con_subtyp"/>
</dbReference>
<dbReference type="GO" id="GO:0045348">
    <property type="term" value="P:positive regulation of MHC class II biosynthetic process"/>
    <property type="evidence" value="ECO:0007669"/>
    <property type="project" value="TreeGrafter"/>
</dbReference>
<dbReference type="PROSITE" id="PS51450">
    <property type="entry name" value="LRR"/>
    <property type="match status" value="1"/>
</dbReference>
<dbReference type="Pfam" id="PF17776">
    <property type="entry name" value="NLRC4_HD2"/>
    <property type="match status" value="1"/>
</dbReference>
<evidence type="ECO:0000259" key="14">
    <source>
        <dbReference type="PROSITE" id="PS50837"/>
    </source>
</evidence>
<dbReference type="FunFam" id="1.10.533.20:FF:000001">
    <property type="entry name" value="NLR family CARD domain containing 5"/>
    <property type="match status" value="1"/>
</dbReference>
<dbReference type="FunFam" id="3.40.50.300:FF:001114">
    <property type="entry name" value="NLR family CARD domain containing 5"/>
    <property type="match status" value="1"/>
</dbReference>
<keyword evidence="3" id="KW-0963">Cytoplasm</keyword>
<organism evidence="15 16">
    <name type="scientific">Rhinolophus ferrumequinum</name>
    <name type="common">Greater horseshoe bat</name>
    <dbReference type="NCBI Taxonomy" id="59479"/>
    <lineage>
        <taxon>Eukaryota</taxon>
        <taxon>Metazoa</taxon>
        <taxon>Chordata</taxon>
        <taxon>Craniata</taxon>
        <taxon>Vertebrata</taxon>
        <taxon>Euteleostomi</taxon>
        <taxon>Mammalia</taxon>
        <taxon>Eutheria</taxon>
        <taxon>Laurasiatheria</taxon>
        <taxon>Chiroptera</taxon>
        <taxon>Yinpterochiroptera</taxon>
        <taxon>Rhinolophoidea</taxon>
        <taxon>Rhinolophidae</taxon>
        <taxon>Rhinolophinae</taxon>
        <taxon>Rhinolophus</taxon>
    </lineage>
</organism>
<dbReference type="FunFam" id="3.80.10.10:FF:000267">
    <property type="entry name" value="NLR family CARD domain containing 5"/>
    <property type="match status" value="1"/>
</dbReference>
<evidence type="ECO:0000256" key="5">
    <source>
        <dbReference type="ARBA" id="ARBA00022614"/>
    </source>
</evidence>
<protein>
    <recommendedName>
        <fullName evidence="12">Protein NLRC5</fullName>
    </recommendedName>
</protein>
<keyword evidence="6" id="KW-0677">Repeat</keyword>
<dbReference type="FunFam" id="3.80.10.10:FF:000255">
    <property type="entry name" value="NLR family CARD domain containing 5"/>
    <property type="match status" value="1"/>
</dbReference>
<dbReference type="SUPFAM" id="SSF52047">
    <property type="entry name" value="RNI-like"/>
    <property type="match status" value="5"/>
</dbReference>
<dbReference type="InterPro" id="IPR007111">
    <property type="entry name" value="NACHT_NTPase"/>
</dbReference>
<evidence type="ECO:0000256" key="13">
    <source>
        <dbReference type="SAM" id="MobiDB-lite"/>
    </source>
</evidence>
<dbReference type="Pfam" id="PF05729">
    <property type="entry name" value="NACHT"/>
    <property type="match status" value="1"/>
</dbReference>
<evidence type="ECO:0000256" key="4">
    <source>
        <dbReference type="ARBA" id="ARBA00022588"/>
    </source>
</evidence>
<name>A0A7J7SK27_RHIFE</name>
<evidence type="ECO:0000256" key="6">
    <source>
        <dbReference type="ARBA" id="ARBA00022737"/>
    </source>
</evidence>
<proteinExistence type="inferred from homology"/>
<dbReference type="GO" id="GO:0045944">
    <property type="term" value="P:positive regulation of transcription by RNA polymerase II"/>
    <property type="evidence" value="ECO:0007669"/>
    <property type="project" value="TreeGrafter"/>
</dbReference>
<dbReference type="Pfam" id="PF13516">
    <property type="entry name" value="LRR_6"/>
    <property type="match status" value="7"/>
</dbReference>
<dbReference type="Gene3D" id="3.40.50.300">
    <property type="entry name" value="P-loop containing nucleotide triphosphate hydrolases"/>
    <property type="match status" value="1"/>
</dbReference>
<dbReference type="GO" id="GO:0045087">
    <property type="term" value="P:innate immune response"/>
    <property type="evidence" value="ECO:0007669"/>
    <property type="project" value="UniProtKB-KW"/>
</dbReference>
<dbReference type="InterPro" id="IPR041267">
    <property type="entry name" value="NLRP_HD2"/>
</dbReference>
<dbReference type="SMART" id="SM00369">
    <property type="entry name" value="LRR_TYP"/>
    <property type="match status" value="6"/>
</dbReference>
<dbReference type="Gene3D" id="1.10.533.20">
    <property type="match status" value="1"/>
</dbReference>
<evidence type="ECO:0000313" key="15">
    <source>
        <dbReference type="EMBL" id="KAF6288663.1"/>
    </source>
</evidence>
<dbReference type="PANTHER" id="PTHR47189:SF1">
    <property type="entry name" value="MHC CLASS II TRANSACTIVATOR"/>
    <property type="match status" value="1"/>
</dbReference>